<feature type="region of interest" description="Disordered" evidence="1">
    <location>
        <begin position="84"/>
        <end position="147"/>
    </location>
</feature>
<evidence type="ECO:0000313" key="3">
    <source>
        <dbReference type="EMBL" id="KAK3940941.1"/>
    </source>
</evidence>
<keyword evidence="2" id="KW-0812">Transmembrane</keyword>
<protein>
    <recommendedName>
        <fullName evidence="5">Apple domain-containing protein</fullName>
    </recommendedName>
</protein>
<keyword evidence="4" id="KW-1185">Reference proteome</keyword>
<dbReference type="AlphaFoldDB" id="A0AAN6S5T6"/>
<evidence type="ECO:0000256" key="1">
    <source>
        <dbReference type="SAM" id="MobiDB-lite"/>
    </source>
</evidence>
<dbReference type="Proteomes" id="UP001303473">
    <property type="component" value="Unassembled WGS sequence"/>
</dbReference>
<name>A0AAN6S5T6_9PEZI</name>
<keyword evidence="2" id="KW-0472">Membrane</keyword>
<feature type="transmembrane region" description="Helical" evidence="2">
    <location>
        <begin position="57"/>
        <end position="79"/>
    </location>
</feature>
<organism evidence="3 4">
    <name type="scientific">Diplogelasinospora grovesii</name>
    <dbReference type="NCBI Taxonomy" id="303347"/>
    <lineage>
        <taxon>Eukaryota</taxon>
        <taxon>Fungi</taxon>
        <taxon>Dikarya</taxon>
        <taxon>Ascomycota</taxon>
        <taxon>Pezizomycotina</taxon>
        <taxon>Sordariomycetes</taxon>
        <taxon>Sordariomycetidae</taxon>
        <taxon>Sordariales</taxon>
        <taxon>Diplogelasinosporaceae</taxon>
        <taxon>Diplogelasinospora</taxon>
    </lineage>
</organism>
<keyword evidence="2" id="KW-1133">Transmembrane helix</keyword>
<proteinExistence type="predicted"/>
<evidence type="ECO:0000313" key="4">
    <source>
        <dbReference type="Proteomes" id="UP001303473"/>
    </source>
</evidence>
<evidence type="ECO:0008006" key="5">
    <source>
        <dbReference type="Google" id="ProtNLM"/>
    </source>
</evidence>
<dbReference type="EMBL" id="MU853789">
    <property type="protein sequence ID" value="KAK3940941.1"/>
    <property type="molecule type" value="Genomic_DNA"/>
</dbReference>
<feature type="compositionally biased region" description="Low complexity" evidence="1">
    <location>
        <begin position="88"/>
        <end position="107"/>
    </location>
</feature>
<reference evidence="4" key="1">
    <citation type="journal article" date="2023" name="Mol. Phylogenet. Evol.">
        <title>Genome-scale phylogeny and comparative genomics of the fungal order Sordariales.</title>
        <authorList>
            <person name="Hensen N."/>
            <person name="Bonometti L."/>
            <person name="Westerberg I."/>
            <person name="Brannstrom I.O."/>
            <person name="Guillou S."/>
            <person name="Cros-Aarteil S."/>
            <person name="Calhoun S."/>
            <person name="Haridas S."/>
            <person name="Kuo A."/>
            <person name="Mondo S."/>
            <person name="Pangilinan J."/>
            <person name="Riley R."/>
            <person name="LaButti K."/>
            <person name="Andreopoulos B."/>
            <person name="Lipzen A."/>
            <person name="Chen C."/>
            <person name="Yan M."/>
            <person name="Daum C."/>
            <person name="Ng V."/>
            <person name="Clum A."/>
            <person name="Steindorff A."/>
            <person name="Ohm R.A."/>
            <person name="Martin F."/>
            <person name="Silar P."/>
            <person name="Natvig D.O."/>
            <person name="Lalanne C."/>
            <person name="Gautier V."/>
            <person name="Ament-Velasquez S.L."/>
            <person name="Kruys A."/>
            <person name="Hutchinson M.I."/>
            <person name="Powell A.J."/>
            <person name="Barry K."/>
            <person name="Miller A.N."/>
            <person name="Grigoriev I.V."/>
            <person name="Debuchy R."/>
            <person name="Gladieux P."/>
            <person name="Hiltunen Thoren M."/>
            <person name="Johannesson H."/>
        </authorList>
    </citation>
    <scope>NUCLEOTIDE SEQUENCE [LARGE SCALE GENOMIC DNA]</scope>
    <source>
        <strain evidence="4">CBS 340.73</strain>
    </source>
</reference>
<accession>A0AAN6S5T6</accession>
<comment type="caution">
    <text evidence="3">The sequence shown here is derived from an EMBL/GenBank/DDBJ whole genome shotgun (WGS) entry which is preliminary data.</text>
</comment>
<sequence length="245" mass="25783">MSHSTKEVVHYSMHGLEVVQPGLEPVFYPQYQNYSHIAEEDRKRAPREQRVFGFRKVTFWLVAALAALSIIAVGVPVGLGVGLSRAQGTKGTDPTTTPEGGTPSSKPAGTAPGVMPTPSSGSTSSSPPASSKTTSTSTTSPTVISACPKGNNTVVTPTLGSVNYRILCDRDFDGAKEDLASVVMPSFDDCMNLCNSMNYFQKRTDVGCTYNVAGTGTQTPGTCWCLGGETKIVVTNVGNQIAVPI</sequence>
<feature type="compositionally biased region" description="Low complexity" evidence="1">
    <location>
        <begin position="116"/>
        <end position="142"/>
    </location>
</feature>
<evidence type="ECO:0000256" key="2">
    <source>
        <dbReference type="SAM" id="Phobius"/>
    </source>
</evidence>
<gene>
    <name evidence="3" type="ORF">QBC46DRAFT_432964</name>
</gene>